<proteinExistence type="predicted"/>
<feature type="region of interest" description="Disordered" evidence="5">
    <location>
        <begin position="496"/>
        <end position="526"/>
    </location>
</feature>
<dbReference type="GO" id="GO:0006334">
    <property type="term" value="P:nucleosome assembly"/>
    <property type="evidence" value="ECO:0007669"/>
    <property type="project" value="TreeGrafter"/>
</dbReference>
<dbReference type="PANTHER" id="PTHR15272:SF0">
    <property type="entry name" value="CHROMATIN ASSEMBLY FACTOR 1 SUBUNIT A"/>
    <property type="match status" value="1"/>
</dbReference>
<evidence type="ECO:0000256" key="4">
    <source>
        <dbReference type="ARBA" id="ARBA00023242"/>
    </source>
</evidence>
<dbReference type="eggNOG" id="ENOG502RY5G">
    <property type="taxonomic scope" value="Eukaryota"/>
</dbReference>
<evidence type="ECO:0000313" key="9">
    <source>
        <dbReference type="Proteomes" id="UP000006757"/>
    </source>
</evidence>
<feature type="region of interest" description="Disordered" evidence="5">
    <location>
        <begin position="285"/>
        <end position="305"/>
    </location>
</feature>
<feature type="domain" description="Chromatin assembly factor 1 subunit Cac1-like C-terminal" evidence="7">
    <location>
        <begin position="649"/>
        <end position="702"/>
    </location>
</feature>
<evidence type="ECO:0000313" key="8">
    <source>
        <dbReference type="EMBL" id="EKC99679.1"/>
    </source>
</evidence>
<keyword evidence="4" id="KW-0539">Nucleus</keyword>
<protein>
    <submittedName>
        <fullName evidence="8">Uncharacterized protein</fullName>
    </submittedName>
</protein>
<name>K1V6R4_TRIAC</name>
<dbReference type="Pfam" id="PF21796">
    <property type="entry name" value="Cac1_C"/>
    <property type="match status" value="1"/>
</dbReference>
<feature type="compositionally biased region" description="Acidic residues" evidence="5">
    <location>
        <begin position="447"/>
        <end position="484"/>
    </location>
</feature>
<dbReference type="EMBL" id="AMBO01000366">
    <property type="protein sequence ID" value="EKC99679.1"/>
    <property type="molecule type" value="Genomic_DNA"/>
</dbReference>
<dbReference type="InterPro" id="IPR048800">
    <property type="entry name" value="Cac1-like_C"/>
</dbReference>
<dbReference type="STRING" id="1220162.K1V6R4"/>
<evidence type="ECO:0000256" key="3">
    <source>
        <dbReference type="ARBA" id="ARBA00023204"/>
    </source>
</evidence>
<dbReference type="InterPro" id="IPR022043">
    <property type="entry name" value="CAF1A_DD"/>
</dbReference>
<organism evidence="8 9">
    <name type="scientific">Trichosporon asahii var. asahii (strain CBS 8904)</name>
    <name type="common">Yeast</name>
    <dbReference type="NCBI Taxonomy" id="1220162"/>
    <lineage>
        <taxon>Eukaryota</taxon>
        <taxon>Fungi</taxon>
        <taxon>Dikarya</taxon>
        <taxon>Basidiomycota</taxon>
        <taxon>Agaricomycotina</taxon>
        <taxon>Tremellomycetes</taxon>
        <taxon>Trichosporonales</taxon>
        <taxon>Trichosporonaceae</taxon>
        <taxon>Trichosporon</taxon>
    </lineage>
</organism>
<feature type="region of interest" description="Disordered" evidence="5">
    <location>
        <begin position="438"/>
        <end position="484"/>
    </location>
</feature>
<dbReference type="GO" id="GO:0005634">
    <property type="term" value="C:nucleus"/>
    <property type="evidence" value="ECO:0007669"/>
    <property type="project" value="UniProtKB-SubCell"/>
</dbReference>
<dbReference type="InParanoid" id="K1V6R4"/>
<evidence type="ECO:0000259" key="7">
    <source>
        <dbReference type="Pfam" id="PF21796"/>
    </source>
</evidence>
<dbReference type="Proteomes" id="UP000006757">
    <property type="component" value="Unassembled WGS sequence"/>
</dbReference>
<accession>K1V6R4</accession>
<comment type="subcellular location">
    <subcellularLocation>
        <location evidence="1">Nucleus</location>
    </subcellularLocation>
</comment>
<sequence length="725" mass="80990">MQFSQQRTGYHYGASTLHGELGCWVVITVARTAVRNVARPLPVGSEGPYLSYVATPVSSPPDNAEIWFRSTRRECHQAHNATPGPSNDKRPRISRLLELKGKKLIFNQEPYSRAIPRRLESWLLDIEEGGGKVDSIPDEFHDVIVMAGHELYLTSDALTPELLTPLVSKLFTQKQYGFTAADFNVAASKFPAGLQIRCWEANDLEKYFPADRIADLKARRVDRERAREECEHMLFAMSDADKTALLEGKLDDIPGQKKQEAKEREEKQKAEVKAKQAQMFGSFFKPKAPAAPSSPRKPISDESDYRRAFRPAPQRANVEIAPVNRWSPLDSTDNIDVSSWTARDFINDHLRRNKVAAGSTRPKLSQGLKTAPRHGTVADVWAAHQEAADPQAVLGQLADNEKFPWKTLAFDQQVRPPYSGTFTKKSLVVGPRTPFGQDPIFDYSYDSGDEWQDDEGGDDVDDFGEGEPEEAMSDDGEEGEFDDWLDDSDDLLFQQDTDVPMLSPTKTSPRKLSKEKKEERKKPRQLVPKRVTKLTPYWRGPVWEQKIAEPMDGLEEYRIQLLNDTPASIDPFKYVAPDPAPRYKPSFSDTAVGVHIKVRCLLGTHEVAAAAPEPPAKMPLGDASATTNVLQPKSRPAPKVAFPSSHVAELLRLVDGSPKILSDLISYLKSHFDDITTKAAIDAKIREVATREGKGKEMRWRVTKEAWEAAGLTPPAHGLMASFGK</sequence>
<dbReference type="FunCoup" id="K1V6R4">
    <property type="interactions" value="50"/>
</dbReference>
<evidence type="ECO:0000259" key="6">
    <source>
        <dbReference type="Pfam" id="PF12253"/>
    </source>
</evidence>
<gene>
    <name evidence="8" type="ORF">A1Q2_05989</name>
</gene>
<dbReference type="OMA" id="REYECHE"/>
<dbReference type="OrthoDB" id="440676at2759"/>
<evidence type="ECO:0000256" key="1">
    <source>
        <dbReference type="ARBA" id="ARBA00004123"/>
    </source>
</evidence>
<reference evidence="8 9" key="1">
    <citation type="journal article" date="2012" name="Eukaryot. Cell">
        <title>Genome sequence of the Trichosporon asahii environmental strain CBS 8904.</title>
        <authorList>
            <person name="Yang R.Y."/>
            <person name="Li H.T."/>
            <person name="Zhu H."/>
            <person name="Zhou G.P."/>
            <person name="Wang M."/>
            <person name="Wang L."/>
        </authorList>
    </citation>
    <scope>NUCLEOTIDE SEQUENCE [LARGE SCALE GENOMIC DNA]</scope>
    <source>
        <strain evidence="8 9">CBS 8904</strain>
    </source>
</reference>
<evidence type="ECO:0000256" key="5">
    <source>
        <dbReference type="SAM" id="MobiDB-lite"/>
    </source>
</evidence>
<keyword evidence="2" id="KW-0227">DNA damage</keyword>
<dbReference type="Pfam" id="PF12253">
    <property type="entry name" value="CAF1A_dimeriz"/>
    <property type="match status" value="1"/>
</dbReference>
<feature type="domain" description="Chromatin assembly factor 1 subunit A dimerization" evidence="6">
    <location>
        <begin position="406"/>
        <end position="475"/>
    </location>
</feature>
<dbReference type="AlphaFoldDB" id="K1V6R4"/>
<feature type="compositionally biased region" description="Low complexity" evidence="5">
    <location>
        <begin position="285"/>
        <end position="297"/>
    </location>
</feature>
<dbReference type="PANTHER" id="PTHR15272">
    <property type="entry name" value="CHROMATIN ASSEMBLY FACTOR 1 SUBUNIT A CAF-1 SUBUNIT A"/>
    <property type="match status" value="1"/>
</dbReference>
<dbReference type="GO" id="GO:0033186">
    <property type="term" value="C:CAF-1 complex"/>
    <property type="evidence" value="ECO:0007669"/>
    <property type="project" value="TreeGrafter"/>
</dbReference>
<keyword evidence="9" id="KW-1185">Reference proteome</keyword>
<comment type="caution">
    <text evidence="8">The sequence shown here is derived from an EMBL/GenBank/DDBJ whole genome shotgun (WGS) entry which is preliminary data.</text>
</comment>
<dbReference type="HOGENOM" id="CLU_381817_0_0_1"/>
<dbReference type="GO" id="GO:0006281">
    <property type="term" value="P:DNA repair"/>
    <property type="evidence" value="ECO:0007669"/>
    <property type="project" value="UniProtKB-KW"/>
</dbReference>
<keyword evidence="3" id="KW-0234">DNA repair</keyword>
<evidence type="ECO:0000256" key="2">
    <source>
        <dbReference type="ARBA" id="ARBA00022763"/>
    </source>
</evidence>